<protein>
    <submittedName>
        <fullName evidence="1">Uncharacterized protein</fullName>
    </submittedName>
</protein>
<gene>
    <name evidence="1" type="ORF">GCM10011363_39510</name>
</gene>
<dbReference type="Proteomes" id="UP000645462">
    <property type="component" value="Unassembled WGS sequence"/>
</dbReference>
<reference evidence="2" key="1">
    <citation type="journal article" date="2019" name="Int. J. Syst. Evol. Microbiol.">
        <title>The Global Catalogue of Microorganisms (GCM) 10K type strain sequencing project: providing services to taxonomists for standard genome sequencing and annotation.</title>
        <authorList>
            <consortium name="The Broad Institute Genomics Platform"/>
            <consortium name="The Broad Institute Genome Sequencing Center for Infectious Disease"/>
            <person name="Wu L."/>
            <person name="Ma J."/>
        </authorList>
    </citation>
    <scope>NUCLEOTIDE SEQUENCE [LARGE SCALE GENOMIC DNA]</scope>
    <source>
        <strain evidence="2">CGMCC 1.12478</strain>
    </source>
</reference>
<organism evidence="1 2">
    <name type="scientific">Marivita lacus</name>
    <dbReference type="NCBI Taxonomy" id="1323742"/>
    <lineage>
        <taxon>Bacteria</taxon>
        <taxon>Pseudomonadati</taxon>
        <taxon>Pseudomonadota</taxon>
        <taxon>Alphaproteobacteria</taxon>
        <taxon>Rhodobacterales</taxon>
        <taxon>Roseobacteraceae</taxon>
        <taxon>Marivita</taxon>
    </lineage>
</organism>
<accession>A0ABQ1L6G4</accession>
<keyword evidence="2" id="KW-1185">Reference proteome</keyword>
<sequence>MTREAVPGCFGGAASGAAKTRWKPHALEEIEARDLFRGDLLDLGKSDVVGCAFDGSVSHRLANLAITSDQEIKTQDLGGDVSAG</sequence>
<evidence type="ECO:0000313" key="1">
    <source>
        <dbReference type="EMBL" id="GGC18928.1"/>
    </source>
</evidence>
<evidence type="ECO:0000313" key="2">
    <source>
        <dbReference type="Proteomes" id="UP000645462"/>
    </source>
</evidence>
<dbReference type="EMBL" id="BMFC01000015">
    <property type="protein sequence ID" value="GGC18928.1"/>
    <property type="molecule type" value="Genomic_DNA"/>
</dbReference>
<name>A0ABQ1L6G4_9RHOB</name>
<proteinExistence type="predicted"/>
<comment type="caution">
    <text evidence="1">The sequence shown here is derived from an EMBL/GenBank/DDBJ whole genome shotgun (WGS) entry which is preliminary data.</text>
</comment>